<keyword evidence="1" id="KW-0032">Aminotransferase</keyword>
<dbReference type="KEGG" id="ctes:O987_23345"/>
<dbReference type="SUPFAM" id="SSF56752">
    <property type="entry name" value="D-aminoacid aminotransferase-like PLP-dependent enzymes"/>
    <property type="match status" value="1"/>
</dbReference>
<dbReference type="InterPro" id="IPR043132">
    <property type="entry name" value="BCAT-like_C"/>
</dbReference>
<dbReference type="RefSeq" id="WP_003051930.1">
    <property type="nucleotide sequence ID" value="NZ_CP006704.1"/>
</dbReference>
<protein>
    <submittedName>
        <fullName evidence="1">Aminotransferase class IV</fullName>
    </submittedName>
</protein>
<dbReference type="GO" id="GO:0008483">
    <property type="term" value="F:transaminase activity"/>
    <property type="evidence" value="ECO:0007669"/>
    <property type="project" value="UniProtKB-KW"/>
</dbReference>
<reference evidence="1 2" key="1">
    <citation type="journal article" date="2014" name="Genome Announc.">
        <title>Complete Genome Sequence of Polychlorinated Biphenyl Degrader Comamonas testosteroni TK102 (NBRC 109938).</title>
        <authorList>
            <person name="Fukuda K."/>
            <person name="Hosoyama A."/>
            <person name="Tsuchikane K."/>
            <person name="Ohji S."/>
            <person name="Yamazoe A."/>
            <person name="Fujita N."/>
            <person name="Shintani M."/>
            <person name="Kimbara K."/>
        </authorList>
    </citation>
    <scope>NUCLEOTIDE SEQUENCE [LARGE SCALE GENOMIC DNA]</scope>
    <source>
        <strain evidence="1">TK102</strain>
    </source>
</reference>
<evidence type="ECO:0000313" key="1">
    <source>
        <dbReference type="EMBL" id="AIJ48752.1"/>
    </source>
</evidence>
<dbReference type="Pfam" id="PF01063">
    <property type="entry name" value="Aminotran_4"/>
    <property type="match status" value="1"/>
</dbReference>
<dbReference type="Gene3D" id="3.30.470.10">
    <property type="match status" value="1"/>
</dbReference>
<name>A0A076PZ84_COMTE</name>
<evidence type="ECO:0000313" key="2">
    <source>
        <dbReference type="Proteomes" id="UP000028782"/>
    </source>
</evidence>
<dbReference type="InterPro" id="IPR043131">
    <property type="entry name" value="BCAT-like_N"/>
</dbReference>
<gene>
    <name evidence="1" type="ORF">O987_23345</name>
</gene>
<keyword evidence="1" id="KW-0808">Transferase</keyword>
<dbReference type="AlphaFoldDB" id="A0A076PZ84"/>
<organism evidence="1 2">
    <name type="scientific">Comamonas testosteroni TK102</name>
    <dbReference type="NCBI Taxonomy" id="1392005"/>
    <lineage>
        <taxon>Bacteria</taxon>
        <taxon>Pseudomonadati</taxon>
        <taxon>Pseudomonadota</taxon>
        <taxon>Betaproteobacteria</taxon>
        <taxon>Burkholderiales</taxon>
        <taxon>Comamonadaceae</taxon>
        <taxon>Comamonas</taxon>
    </lineage>
</organism>
<dbReference type="HOGENOM" id="CLU_020844_6_1_4"/>
<proteinExistence type="predicted"/>
<dbReference type="InterPro" id="IPR036038">
    <property type="entry name" value="Aminotransferase-like"/>
</dbReference>
<dbReference type="InterPro" id="IPR001544">
    <property type="entry name" value="Aminotrans_IV"/>
</dbReference>
<accession>A0A076PZ84</accession>
<dbReference type="Proteomes" id="UP000028782">
    <property type="component" value="Chromosome"/>
</dbReference>
<dbReference type="Gene3D" id="3.20.10.10">
    <property type="entry name" value="D-amino Acid Aminotransferase, subunit A, domain 2"/>
    <property type="match status" value="1"/>
</dbReference>
<dbReference type="EMBL" id="CP006704">
    <property type="protein sequence ID" value="AIJ48752.1"/>
    <property type="molecule type" value="Genomic_DNA"/>
</dbReference>
<sequence length="210" mass="23577">MNTNLEILETLALKDGRWQNWALHWARLQITAQHFRYPLMQMQLESDMERIASQTHSMGDWRVRLALSATGEMQITAEPLPPTAQPVALQLAHRPIANAVAYSDVVRFKTSVRQHYDAFRPQSTGIFDIVLFNEDGQITEGTRGNIAVQLDGRWVTPPLQCGLLPGVGRALALSQGRLTEQVVTLEQARHAGGWAFINSLRGWLDARLIT</sequence>